<dbReference type="InterPro" id="IPR001867">
    <property type="entry name" value="OmpR/PhoB-type_DNA-bd"/>
</dbReference>
<dbReference type="GO" id="GO:0032993">
    <property type="term" value="C:protein-DNA complex"/>
    <property type="evidence" value="ECO:0007669"/>
    <property type="project" value="TreeGrafter"/>
</dbReference>
<comment type="caution">
    <text evidence="10">The sequence shown here is derived from an EMBL/GenBank/DDBJ whole genome shotgun (WGS) entry which is preliminary data.</text>
</comment>
<feature type="DNA-binding region" description="OmpR/PhoB-type" evidence="7">
    <location>
        <begin position="127"/>
        <end position="223"/>
    </location>
</feature>
<evidence type="ECO:0000256" key="3">
    <source>
        <dbReference type="ARBA" id="ARBA00023015"/>
    </source>
</evidence>
<name>A0A5R8QHK6_9FIRM</name>
<dbReference type="InterPro" id="IPR036388">
    <property type="entry name" value="WH-like_DNA-bd_sf"/>
</dbReference>
<organism evidence="10 11">
    <name type="scientific">Culicoidibacter larvae</name>
    <dbReference type="NCBI Taxonomy" id="2579976"/>
    <lineage>
        <taxon>Bacteria</taxon>
        <taxon>Bacillati</taxon>
        <taxon>Bacillota</taxon>
        <taxon>Culicoidibacteria</taxon>
        <taxon>Culicoidibacterales</taxon>
        <taxon>Culicoidibacteraceae</taxon>
        <taxon>Culicoidibacter</taxon>
    </lineage>
</organism>
<evidence type="ECO:0000313" key="10">
    <source>
        <dbReference type="EMBL" id="TLG76747.1"/>
    </source>
</evidence>
<reference evidence="10 11" key="1">
    <citation type="submission" date="2019-05" db="EMBL/GenBank/DDBJ databases">
        <title>Culicoidintestinum kansasii gen. nov., sp. nov. from the gastrointestinal tract of the biting midge, Culicoides sonorensis.</title>
        <authorList>
            <person name="Neupane S."/>
            <person name="Ghosh A."/>
            <person name="Gunther S."/>
            <person name="Martin K."/>
            <person name="Zurek L."/>
        </authorList>
    </citation>
    <scope>NUCLEOTIDE SEQUENCE [LARGE SCALE GENOMIC DNA]</scope>
    <source>
        <strain evidence="10 11">CS-1</strain>
    </source>
</reference>
<dbReference type="PROSITE" id="PS51755">
    <property type="entry name" value="OMPR_PHOB"/>
    <property type="match status" value="1"/>
</dbReference>
<dbReference type="PANTHER" id="PTHR48111">
    <property type="entry name" value="REGULATOR OF RPOS"/>
    <property type="match status" value="1"/>
</dbReference>
<feature type="domain" description="Response regulatory" evidence="8">
    <location>
        <begin position="3"/>
        <end position="117"/>
    </location>
</feature>
<dbReference type="RefSeq" id="WP_138190384.1">
    <property type="nucleotide sequence ID" value="NZ_VBWP01000002.1"/>
</dbReference>
<evidence type="ECO:0000256" key="6">
    <source>
        <dbReference type="PROSITE-ProRule" id="PRU00169"/>
    </source>
</evidence>
<dbReference type="SMART" id="SM00862">
    <property type="entry name" value="Trans_reg_C"/>
    <property type="match status" value="1"/>
</dbReference>
<dbReference type="SMART" id="SM00448">
    <property type="entry name" value="REC"/>
    <property type="match status" value="1"/>
</dbReference>
<dbReference type="Gene3D" id="1.10.10.10">
    <property type="entry name" value="Winged helix-like DNA-binding domain superfamily/Winged helix DNA-binding domain"/>
    <property type="match status" value="1"/>
</dbReference>
<dbReference type="PROSITE" id="PS50110">
    <property type="entry name" value="RESPONSE_REGULATORY"/>
    <property type="match status" value="1"/>
</dbReference>
<keyword evidence="1 6" id="KW-0597">Phosphoprotein</keyword>
<dbReference type="GO" id="GO:0006355">
    <property type="term" value="P:regulation of DNA-templated transcription"/>
    <property type="evidence" value="ECO:0007669"/>
    <property type="project" value="InterPro"/>
</dbReference>
<dbReference type="GO" id="GO:0000976">
    <property type="term" value="F:transcription cis-regulatory region binding"/>
    <property type="evidence" value="ECO:0007669"/>
    <property type="project" value="TreeGrafter"/>
</dbReference>
<dbReference type="InParanoid" id="A0A5R8QHK6"/>
<dbReference type="InterPro" id="IPR001789">
    <property type="entry name" value="Sig_transdc_resp-reg_receiver"/>
</dbReference>
<protein>
    <submittedName>
        <fullName evidence="10">Response regulator transcription factor</fullName>
    </submittedName>
</protein>
<dbReference type="SUPFAM" id="SSF52172">
    <property type="entry name" value="CheY-like"/>
    <property type="match status" value="1"/>
</dbReference>
<keyword evidence="4 7" id="KW-0238">DNA-binding</keyword>
<dbReference type="Pfam" id="PF00486">
    <property type="entry name" value="Trans_reg_C"/>
    <property type="match status" value="1"/>
</dbReference>
<feature type="domain" description="OmpR/PhoB-type" evidence="9">
    <location>
        <begin position="127"/>
        <end position="223"/>
    </location>
</feature>
<dbReference type="Gene3D" id="3.40.50.2300">
    <property type="match status" value="1"/>
</dbReference>
<evidence type="ECO:0000256" key="7">
    <source>
        <dbReference type="PROSITE-ProRule" id="PRU01091"/>
    </source>
</evidence>
<dbReference type="Proteomes" id="UP000306912">
    <property type="component" value="Unassembled WGS sequence"/>
</dbReference>
<evidence type="ECO:0000256" key="4">
    <source>
        <dbReference type="ARBA" id="ARBA00023125"/>
    </source>
</evidence>
<dbReference type="InterPro" id="IPR039420">
    <property type="entry name" value="WalR-like"/>
</dbReference>
<keyword evidence="2" id="KW-0902">Two-component regulatory system</keyword>
<evidence type="ECO:0000259" key="9">
    <source>
        <dbReference type="PROSITE" id="PS51755"/>
    </source>
</evidence>
<accession>A0A5R8QHK6</accession>
<keyword evidence="11" id="KW-1185">Reference proteome</keyword>
<dbReference type="OrthoDB" id="342399at2"/>
<feature type="modified residue" description="4-aspartylphosphate" evidence="6">
    <location>
        <position position="52"/>
    </location>
</feature>
<evidence type="ECO:0000256" key="2">
    <source>
        <dbReference type="ARBA" id="ARBA00023012"/>
    </source>
</evidence>
<dbReference type="AlphaFoldDB" id="A0A5R8QHK6"/>
<dbReference type="GO" id="GO:0000156">
    <property type="term" value="F:phosphorelay response regulator activity"/>
    <property type="evidence" value="ECO:0007669"/>
    <property type="project" value="TreeGrafter"/>
</dbReference>
<evidence type="ECO:0000256" key="1">
    <source>
        <dbReference type="ARBA" id="ARBA00022553"/>
    </source>
</evidence>
<evidence type="ECO:0000256" key="5">
    <source>
        <dbReference type="ARBA" id="ARBA00023163"/>
    </source>
</evidence>
<dbReference type="PANTHER" id="PTHR48111:SF1">
    <property type="entry name" value="TWO-COMPONENT RESPONSE REGULATOR ORR33"/>
    <property type="match status" value="1"/>
</dbReference>
<dbReference type="GO" id="GO:0005829">
    <property type="term" value="C:cytosol"/>
    <property type="evidence" value="ECO:0007669"/>
    <property type="project" value="TreeGrafter"/>
</dbReference>
<evidence type="ECO:0000259" key="8">
    <source>
        <dbReference type="PROSITE" id="PS50110"/>
    </source>
</evidence>
<dbReference type="Pfam" id="PF00072">
    <property type="entry name" value="Response_reg"/>
    <property type="match status" value="1"/>
</dbReference>
<sequence>MYKILFVDDDIKFQSVIAEVLRLEGYEVDLASNVADGLSLFKDKRYDLVLSDIMMDMIDGLQFLAILQKLDSRVKVILLTGSDEEDDEVRGLELRASDFIKKPVSIRVLLTRINRALHKGAFTEEVEYLESRSQKLKVNFSERKVFKSEQEIQLTRLEFDVLIIFLLNKNTVLPREEIISKIWKGNEFSVDPRNVDQVIKQLRRKLELFSIYSVRGIGYEWSE</sequence>
<dbReference type="CDD" id="cd17574">
    <property type="entry name" value="REC_OmpR"/>
    <property type="match status" value="1"/>
</dbReference>
<dbReference type="EMBL" id="VBWP01000002">
    <property type="protein sequence ID" value="TLG76747.1"/>
    <property type="molecule type" value="Genomic_DNA"/>
</dbReference>
<keyword evidence="5" id="KW-0804">Transcription</keyword>
<gene>
    <name evidence="10" type="ORF">FEZ08_03785</name>
</gene>
<dbReference type="CDD" id="cd00383">
    <property type="entry name" value="trans_reg_C"/>
    <property type="match status" value="1"/>
</dbReference>
<proteinExistence type="predicted"/>
<dbReference type="InterPro" id="IPR011006">
    <property type="entry name" value="CheY-like_superfamily"/>
</dbReference>
<evidence type="ECO:0000313" key="11">
    <source>
        <dbReference type="Proteomes" id="UP000306912"/>
    </source>
</evidence>
<keyword evidence="3" id="KW-0805">Transcription regulation</keyword>